<dbReference type="SUPFAM" id="SSF89550">
    <property type="entry name" value="PHP domain-like"/>
    <property type="match status" value="1"/>
</dbReference>
<accession>A0ABY5P4W7</accession>
<dbReference type="SMART" id="SM00481">
    <property type="entry name" value="POLIIIAc"/>
    <property type="match status" value="1"/>
</dbReference>
<sequence length="475" mass="55236">MQITNKHIYQYKIETYDQKFFFDVNEQMEYLELRFSFNLQGWQRVLVYDSQNNIRGQFLNYHSLKKLVFHPDISYCSTGVIAEKIYLGQWMIRVIDDEKIASTLTMTVEFGSDLSNLTYYDQTIWFVDGNYTIPNKSIGNTGWYKGDLHTHTNSTDGNMSAEKLTDEAERLELDFFAITDHDFYHLKWPKTKLIVLPGVEITAIQGHFNVIGLKKIIDWTPNKNDQGFNSNIGINRLFNEFHAQDAIVSINHPFLDECMWTFNEVQLENVDAIEIINDPTYPDNLKANKKTIQFWTELLNEGYRITGIGGSDVHYYPTEYNLATTQTTEIGLPLTHLYMEACNKDNIVKSIANGMCYVTNGIDLEFNIKMNNETIIVGQRFTNNNTVYPITYEVSVKGVPNVHIQFILNGELIDYFVQEETRVVFQIDISSNKYHWLRCDIYDKEGLLLGFINPIYFGEKEITKKTWGEFLSNND</sequence>
<evidence type="ECO:0000313" key="2">
    <source>
        <dbReference type="EMBL" id="UUX33782.1"/>
    </source>
</evidence>
<dbReference type="InterPro" id="IPR016195">
    <property type="entry name" value="Pol/histidinol_Pase-like"/>
</dbReference>
<proteinExistence type="predicted"/>
<dbReference type="PANTHER" id="PTHR42924:SF3">
    <property type="entry name" value="POLYMERASE_HISTIDINOL PHOSPHATASE N-TERMINAL DOMAIN-CONTAINING PROTEIN"/>
    <property type="match status" value="1"/>
</dbReference>
<dbReference type="RefSeq" id="WP_313793285.1">
    <property type="nucleotide sequence ID" value="NZ_CP102453.1"/>
</dbReference>
<reference evidence="2 3" key="1">
    <citation type="submission" date="2022-08" db="EMBL/GenBank/DDBJ databases">
        <title>Aerococcaceae sp. nov isolated from spoiled eye mask.</title>
        <authorList>
            <person name="Zhou G."/>
            <person name="Xie X.-B."/>
            <person name="Shi Q.-S."/>
            <person name="Wang Y.-S."/>
            <person name="Wen X."/>
            <person name="Peng H."/>
            <person name="Yang X.-J."/>
            <person name="Tao H.-B."/>
            <person name="Huang X.-M."/>
        </authorList>
    </citation>
    <scope>NUCLEOTIDE SEQUENCE [LARGE SCALE GENOMIC DNA]</scope>
    <source>
        <strain evidence="3">DM20194951</strain>
    </source>
</reference>
<organism evidence="2 3">
    <name type="scientific">Fundicoccus culcitae</name>
    <dbReference type="NCBI Taxonomy" id="2969821"/>
    <lineage>
        <taxon>Bacteria</taxon>
        <taxon>Bacillati</taxon>
        <taxon>Bacillota</taxon>
        <taxon>Bacilli</taxon>
        <taxon>Lactobacillales</taxon>
        <taxon>Aerococcaceae</taxon>
        <taxon>Fundicoccus</taxon>
    </lineage>
</organism>
<evidence type="ECO:0000259" key="1">
    <source>
        <dbReference type="SMART" id="SM00481"/>
    </source>
</evidence>
<protein>
    <submittedName>
        <fullName evidence="2">CehA/McbA family metallohydrolase</fullName>
    </submittedName>
</protein>
<dbReference type="PANTHER" id="PTHR42924">
    <property type="entry name" value="EXONUCLEASE"/>
    <property type="match status" value="1"/>
</dbReference>
<dbReference type="EMBL" id="CP102453">
    <property type="protein sequence ID" value="UUX33782.1"/>
    <property type="molecule type" value="Genomic_DNA"/>
</dbReference>
<dbReference type="CDD" id="cd07432">
    <property type="entry name" value="PHP_HisPPase"/>
    <property type="match status" value="1"/>
</dbReference>
<dbReference type="NCBIfam" id="NF038032">
    <property type="entry name" value="CehA_McbA_metalo"/>
    <property type="match status" value="1"/>
</dbReference>
<name>A0ABY5P4W7_9LACT</name>
<keyword evidence="3" id="KW-1185">Reference proteome</keyword>
<evidence type="ECO:0000313" key="3">
    <source>
        <dbReference type="Proteomes" id="UP001315967"/>
    </source>
</evidence>
<dbReference type="InterPro" id="IPR052018">
    <property type="entry name" value="PHP_domain"/>
</dbReference>
<dbReference type="Gene3D" id="3.20.20.140">
    <property type="entry name" value="Metal-dependent hydrolases"/>
    <property type="match status" value="1"/>
</dbReference>
<feature type="domain" description="Polymerase/histidinol phosphatase N-terminal" evidence="1">
    <location>
        <begin position="146"/>
        <end position="205"/>
    </location>
</feature>
<dbReference type="InterPro" id="IPR003141">
    <property type="entry name" value="Pol/His_phosphatase_N"/>
</dbReference>
<dbReference type="Proteomes" id="UP001315967">
    <property type="component" value="Chromosome"/>
</dbReference>
<gene>
    <name evidence="2" type="ORF">NRE15_12960</name>
</gene>